<reference evidence="10 13" key="1">
    <citation type="journal article" date="2011" name="Nature">
        <title>The Medicago genome provides insight into the evolution of rhizobial symbioses.</title>
        <authorList>
            <person name="Young N.D."/>
            <person name="Debelle F."/>
            <person name="Oldroyd G.E."/>
            <person name="Geurts R."/>
            <person name="Cannon S.B."/>
            <person name="Udvardi M.K."/>
            <person name="Benedito V.A."/>
            <person name="Mayer K.F."/>
            <person name="Gouzy J."/>
            <person name="Schoof H."/>
            <person name="Van de Peer Y."/>
            <person name="Proost S."/>
            <person name="Cook D.R."/>
            <person name="Meyers B.C."/>
            <person name="Spannagl M."/>
            <person name="Cheung F."/>
            <person name="De Mita S."/>
            <person name="Krishnakumar V."/>
            <person name="Gundlach H."/>
            <person name="Zhou S."/>
            <person name="Mudge J."/>
            <person name="Bharti A.K."/>
            <person name="Murray J.D."/>
            <person name="Naoumkina M.A."/>
            <person name="Rosen B."/>
            <person name="Silverstein K.A."/>
            <person name="Tang H."/>
            <person name="Rombauts S."/>
            <person name="Zhao P.X."/>
            <person name="Zhou P."/>
            <person name="Barbe V."/>
            <person name="Bardou P."/>
            <person name="Bechner M."/>
            <person name="Bellec A."/>
            <person name="Berger A."/>
            <person name="Berges H."/>
            <person name="Bidwell S."/>
            <person name="Bisseling T."/>
            <person name="Choisne N."/>
            <person name="Couloux A."/>
            <person name="Denny R."/>
            <person name="Deshpande S."/>
            <person name="Dai X."/>
            <person name="Doyle J.J."/>
            <person name="Dudez A.M."/>
            <person name="Farmer A.D."/>
            <person name="Fouteau S."/>
            <person name="Franken C."/>
            <person name="Gibelin C."/>
            <person name="Gish J."/>
            <person name="Goldstein S."/>
            <person name="Gonzalez A.J."/>
            <person name="Green P.J."/>
            <person name="Hallab A."/>
            <person name="Hartog M."/>
            <person name="Hua A."/>
            <person name="Humphray S.J."/>
            <person name="Jeong D.H."/>
            <person name="Jing Y."/>
            <person name="Jocker A."/>
            <person name="Kenton S.M."/>
            <person name="Kim D.J."/>
            <person name="Klee K."/>
            <person name="Lai H."/>
            <person name="Lang C."/>
            <person name="Lin S."/>
            <person name="Macmil S.L."/>
            <person name="Magdelenat G."/>
            <person name="Matthews L."/>
            <person name="McCorrison J."/>
            <person name="Monaghan E.L."/>
            <person name="Mun J.H."/>
            <person name="Najar F.Z."/>
            <person name="Nicholson C."/>
            <person name="Noirot C."/>
            <person name="O'Bleness M."/>
            <person name="Paule C.R."/>
            <person name="Poulain J."/>
            <person name="Prion F."/>
            <person name="Qin B."/>
            <person name="Qu C."/>
            <person name="Retzel E.F."/>
            <person name="Riddle C."/>
            <person name="Sallet E."/>
            <person name="Samain S."/>
            <person name="Samson N."/>
            <person name="Sanders I."/>
            <person name="Saurat O."/>
            <person name="Scarpelli C."/>
            <person name="Schiex T."/>
            <person name="Segurens B."/>
            <person name="Severin A.J."/>
            <person name="Sherrier D.J."/>
            <person name="Shi R."/>
            <person name="Sims S."/>
            <person name="Singer S.R."/>
            <person name="Sinharoy S."/>
            <person name="Sterck L."/>
            <person name="Viollet A."/>
            <person name="Wang B.B."/>
            <person name="Wang K."/>
            <person name="Wang M."/>
            <person name="Wang X."/>
            <person name="Warfsmann J."/>
            <person name="Weissenbach J."/>
            <person name="White D.D."/>
            <person name="White J.D."/>
            <person name="Wiley G.B."/>
            <person name="Wincker P."/>
            <person name="Xing Y."/>
            <person name="Yang L."/>
            <person name="Yao Z."/>
            <person name="Ying F."/>
            <person name="Zhai J."/>
            <person name="Zhou L."/>
            <person name="Zuber A."/>
            <person name="Denarie J."/>
            <person name="Dixon R.A."/>
            <person name="May G.D."/>
            <person name="Schwartz D.C."/>
            <person name="Rogers J."/>
            <person name="Quetier F."/>
            <person name="Town C.D."/>
            <person name="Roe B.A."/>
        </authorList>
    </citation>
    <scope>NUCLEOTIDE SEQUENCE [LARGE SCALE GENOMIC DNA]</scope>
    <source>
        <strain evidence="10">A17</strain>
        <strain evidence="12 13">cv. Jemalong A17</strain>
    </source>
</reference>
<dbReference type="GO" id="GO:0008970">
    <property type="term" value="F:phospholipase A1 activity"/>
    <property type="evidence" value="ECO:0007669"/>
    <property type="project" value="UniProtKB-ARBA"/>
</dbReference>
<evidence type="ECO:0000256" key="2">
    <source>
        <dbReference type="ARBA" id="ARBA00010701"/>
    </source>
</evidence>
<proteinExistence type="inferred from homology"/>
<keyword evidence="3" id="KW-0150">Chloroplast</keyword>
<feature type="domain" description="Fungal lipase-type" evidence="9">
    <location>
        <begin position="194"/>
        <end position="356"/>
    </location>
</feature>
<dbReference type="EMBL" id="PSQE01000007">
    <property type="protein sequence ID" value="RHN47220.1"/>
    <property type="molecule type" value="Genomic_DNA"/>
</dbReference>
<dbReference type="HOGENOM" id="CLU_018841_2_0_1"/>
<sequence length="450" mass="51087">MTSLNHTTSHISFPKTTTFTIKPQCITLQPLKPNTKQHSYETLKTTHKIPNLSSSKSTFSPLPFPTTKVNKRWKEYQGMTNWEGLLDPLDNNLRSEILRYGHFVEAAYKSFEFDPSSSNYATNKFPKTTLFKKCGLPKTGYKVTKHLHATSGIQLPSWIDKAPSWVATKSSYIGYVAVCDNKEEIKRLGRRDVVIALRGTTTCLEWLENLRATLTNINPLECDNSSQHSINSDENDQPMVESGFLSLYTSKSNSTNNEAIPSLQEMVRSEIERILKTYKGENLSFTITGHSLGAALAILTAHDIKTYFDQKPLVTVISFGGPRVGNKSFRLKLEKEGIKVLRIVNSDDVITKMPGFVLDDKVEESVYDMEGNNDDMAWFLPRWIQKRVKETQWVYSEVGEELRVCSRNSPYLKGVNIATCHDLKTYLHLVDGFVSSECPFRSTARRFLQL</sequence>
<evidence type="ECO:0000256" key="4">
    <source>
        <dbReference type="ARBA" id="ARBA00022640"/>
    </source>
</evidence>
<keyword evidence="5 11" id="KW-0378">Hydrolase</keyword>
<dbReference type="EMBL" id="CM001223">
    <property type="protein sequence ID" value="AES80530.1"/>
    <property type="molecule type" value="Genomic_DNA"/>
</dbReference>
<dbReference type="EnsemblPlants" id="AES80530">
    <property type="protein sequence ID" value="AES80530"/>
    <property type="gene ID" value="MTR_7g081620"/>
</dbReference>
<name>G7KTG2_MEDTR</name>
<evidence type="ECO:0000313" key="10">
    <source>
        <dbReference type="EMBL" id="AES80530.1"/>
    </source>
</evidence>
<dbReference type="EC" id="3.1.1.-" evidence="11"/>
<dbReference type="OMA" id="SMPSWIQ"/>
<dbReference type="KEGG" id="mtr:11433740"/>
<dbReference type="GO" id="GO:0009507">
    <property type="term" value="C:chloroplast"/>
    <property type="evidence" value="ECO:0007669"/>
    <property type="project" value="UniProtKB-SubCell"/>
</dbReference>
<evidence type="ECO:0000256" key="3">
    <source>
        <dbReference type="ARBA" id="ARBA00022528"/>
    </source>
</evidence>
<accession>G7KTG2</accession>
<evidence type="ECO:0000259" key="9">
    <source>
        <dbReference type="Pfam" id="PF01764"/>
    </source>
</evidence>
<keyword evidence="13" id="KW-1185">Reference proteome</keyword>
<dbReference type="CDD" id="cd00519">
    <property type="entry name" value="Lipase_3"/>
    <property type="match status" value="1"/>
</dbReference>
<dbReference type="InterPro" id="IPR002921">
    <property type="entry name" value="Fungal_lipase-type"/>
</dbReference>
<protein>
    <submittedName>
        <fullName evidence="10">Glycerolipase A1</fullName>
    </submittedName>
    <submittedName>
        <fullName evidence="11">Putative carboxylic ester hydrolase</fullName>
        <ecNumber evidence="11">3.1.1.-</ecNumber>
    </submittedName>
</protein>
<dbReference type="PaxDb" id="3880-AES80530"/>
<dbReference type="Proteomes" id="UP000002051">
    <property type="component" value="Unassembled WGS sequence"/>
</dbReference>
<dbReference type="Pfam" id="PF01764">
    <property type="entry name" value="Lipase_3"/>
    <property type="match status" value="1"/>
</dbReference>
<organism evidence="10 13">
    <name type="scientific">Medicago truncatula</name>
    <name type="common">Barrel medic</name>
    <name type="synonym">Medicago tribuloides</name>
    <dbReference type="NCBI Taxonomy" id="3880"/>
    <lineage>
        <taxon>Eukaryota</taxon>
        <taxon>Viridiplantae</taxon>
        <taxon>Streptophyta</taxon>
        <taxon>Embryophyta</taxon>
        <taxon>Tracheophyta</taxon>
        <taxon>Spermatophyta</taxon>
        <taxon>Magnoliopsida</taxon>
        <taxon>eudicotyledons</taxon>
        <taxon>Gunneridae</taxon>
        <taxon>Pentapetalae</taxon>
        <taxon>rosids</taxon>
        <taxon>fabids</taxon>
        <taxon>Fabales</taxon>
        <taxon>Fabaceae</taxon>
        <taxon>Papilionoideae</taxon>
        <taxon>50 kb inversion clade</taxon>
        <taxon>NPAAA clade</taxon>
        <taxon>Hologalegina</taxon>
        <taxon>IRL clade</taxon>
        <taxon>Trifolieae</taxon>
        <taxon>Medicago</taxon>
    </lineage>
</organism>
<dbReference type="AlphaFoldDB" id="G7KTG2"/>
<evidence type="ECO:0000313" key="13">
    <source>
        <dbReference type="Proteomes" id="UP000002051"/>
    </source>
</evidence>
<comment type="similarity">
    <text evidence="2">Belongs to the AB hydrolase superfamily. Lipase family.</text>
</comment>
<dbReference type="InterPro" id="IPR029058">
    <property type="entry name" value="AB_hydrolase_fold"/>
</dbReference>
<dbReference type="SUPFAM" id="SSF53474">
    <property type="entry name" value="alpha/beta-Hydrolases"/>
    <property type="match status" value="1"/>
</dbReference>
<keyword evidence="7" id="KW-0442">Lipid degradation</keyword>
<dbReference type="OrthoDB" id="426718at2759"/>
<evidence type="ECO:0000256" key="7">
    <source>
        <dbReference type="ARBA" id="ARBA00022963"/>
    </source>
</evidence>
<dbReference type="GO" id="GO:0016042">
    <property type="term" value="P:lipid catabolic process"/>
    <property type="evidence" value="ECO:0007669"/>
    <property type="project" value="UniProtKB-KW"/>
</dbReference>
<reference evidence="12" key="3">
    <citation type="submission" date="2015-04" db="UniProtKB">
        <authorList>
            <consortium name="EnsemblPlants"/>
        </authorList>
    </citation>
    <scope>IDENTIFICATION</scope>
    <source>
        <strain evidence="12">cv. Jemalong A17</strain>
    </source>
</reference>
<comment type="subcellular location">
    <subcellularLocation>
        <location evidence="1">Plastid</location>
        <location evidence="1">Chloroplast</location>
    </subcellularLocation>
</comment>
<dbReference type="Proteomes" id="UP000265566">
    <property type="component" value="Chromosome 7"/>
</dbReference>
<keyword evidence="6" id="KW-0809">Transit peptide</keyword>
<evidence type="ECO:0000313" key="12">
    <source>
        <dbReference type="EnsemblPlants" id="AES80530"/>
    </source>
</evidence>
<reference evidence="10 13" key="2">
    <citation type="journal article" date="2014" name="BMC Genomics">
        <title>An improved genome release (version Mt4.0) for the model legume Medicago truncatula.</title>
        <authorList>
            <person name="Tang H."/>
            <person name="Krishnakumar V."/>
            <person name="Bidwell S."/>
            <person name="Rosen B."/>
            <person name="Chan A."/>
            <person name="Zhou S."/>
            <person name="Gentzbittel L."/>
            <person name="Childs K.L."/>
            <person name="Yandell M."/>
            <person name="Gundlach H."/>
            <person name="Mayer K.F."/>
            <person name="Schwartz D.C."/>
            <person name="Town C.D."/>
        </authorList>
    </citation>
    <scope>GENOME REANNOTATION</scope>
    <source>
        <strain evidence="12 13">cv. Jemalong A17</strain>
    </source>
</reference>
<dbReference type="Gene3D" id="3.40.50.1820">
    <property type="entry name" value="alpha/beta hydrolase"/>
    <property type="match status" value="1"/>
</dbReference>
<evidence type="ECO:0000256" key="5">
    <source>
        <dbReference type="ARBA" id="ARBA00022801"/>
    </source>
</evidence>
<dbReference type="PANTHER" id="PTHR31403">
    <property type="entry name" value="PHOSPHOLIPASE A1-IBETA2, CHLOROPLASTIC"/>
    <property type="match status" value="1"/>
</dbReference>
<keyword evidence="4" id="KW-0934">Plastid</keyword>
<keyword evidence="8" id="KW-0443">Lipid metabolism</keyword>
<evidence type="ECO:0000256" key="8">
    <source>
        <dbReference type="ARBA" id="ARBA00023098"/>
    </source>
</evidence>
<evidence type="ECO:0000256" key="1">
    <source>
        <dbReference type="ARBA" id="ARBA00004229"/>
    </source>
</evidence>
<dbReference type="Gramene" id="rna41787">
    <property type="protein sequence ID" value="RHN47220.1"/>
    <property type="gene ID" value="gene41787"/>
</dbReference>
<dbReference type="STRING" id="3880.G7KTG2"/>
<evidence type="ECO:0000256" key="6">
    <source>
        <dbReference type="ARBA" id="ARBA00022946"/>
    </source>
</evidence>
<reference evidence="11" key="4">
    <citation type="journal article" date="2018" name="Nat. Plants">
        <title>Whole-genome landscape of Medicago truncatula symbiotic genes.</title>
        <authorList>
            <person name="Pecrix Y."/>
            <person name="Gamas P."/>
            <person name="Carrere S."/>
        </authorList>
    </citation>
    <scope>NUCLEOTIDE SEQUENCE</scope>
    <source>
        <tissue evidence="11">Leaves</tissue>
    </source>
</reference>
<dbReference type="PANTHER" id="PTHR31403:SF54">
    <property type="entry name" value="PHOSPHOLIPASE A(1) DAD1, CHLOROPLASTIC"/>
    <property type="match status" value="1"/>
</dbReference>
<dbReference type="GO" id="GO:0047714">
    <property type="term" value="F:galactolipase activity"/>
    <property type="evidence" value="ECO:0007669"/>
    <property type="project" value="UniProtKB-ARBA"/>
</dbReference>
<gene>
    <name evidence="12" type="primary">11433740</name>
    <name evidence="10" type="ordered locus">MTR_7g081620</name>
    <name evidence="11" type="ORF">MtrunA17_Chr7g0250561</name>
</gene>
<evidence type="ECO:0000313" key="11">
    <source>
        <dbReference type="EMBL" id="RHN47220.1"/>
    </source>
</evidence>
<dbReference type="GO" id="GO:0004620">
    <property type="term" value="F:phospholipase activity"/>
    <property type="evidence" value="ECO:0000318"/>
    <property type="project" value="GO_Central"/>
</dbReference>
<dbReference type="eggNOG" id="KOG4569">
    <property type="taxonomic scope" value="Eukaryota"/>
</dbReference>